<feature type="region of interest" description="Disordered" evidence="1">
    <location>
        <begin position="463"/>
        <end position="493"/>
    </location>
</feature>
<dbReference type="PROSITE" id="PS50812">
    <property type="entry name" value="PWWP"/>
    <property type="match status" value="1"/>
</dbReference>
<feature type="compositionally biased region" description="Polar residues" evidence="1">
    <location>
        <begin position="707"/>
        <end position="721"/>
    </location>
</feature>
<evidence type="ECO:0000256" key="1">
    <source>
        <dbReference type="SAM" id="MobiDB-lite"/>
    </source>
</evidence>
<gene>
    <name evidence="3" type="ORF">LITE_LOCUS34050</name>
</gene>
<name>A0AAV0NMD2_9ROSI</name>
<dbReference type="Proteomes" id="UP001154282">
    <property type="component" value="Unassembled WGS sequence"/>
</dbReference>
<evidence type="ECO:0000259" key="2">
    <source>
        <dbReference type="PROSITE" id="PS50812"/>
    </source>
</evidence>
<dbReference type="Pfam" id="PF00855">
    <property type="entry name" value="PWWP"/>
    <property type="match status" value="1"/>
</dbReference>
<feature type="region of interest" description="Disordered" evidence="1">
    <location>
        <begin position="648"/>
        <end position="747"/>
    </location>
</feature>
<feature type="compositionally biased region" description="Polar residues" evidence="1">
    <location>
        <begin position="299"/>
        <end position="313"/>
    </location>
</feature>
<feature type="region of interest" description="Disordered" evidence="1">
    <location>
        <begin position="292"/>
        <end position="336"/>
    </location>
</feature>
<reference evidence="3" key="1">
    <citation type="submission" date="2022-08" db="EMBL/GenBank/DDBJ databases">
        <authorList>
            <person name="Gutierrez-Valencia J."/>
        </authorList>
    </citation>
    <scope>NUCLEOTIDE SEQUENCE</scope>
</reference>
<accession>A0AAV0NMD2</accession>
<comment type="caution">
    <text evidence="3">The sequence shown here is derived from an EMBL/GenBank/DDBJ whole genome shotgun (WGS) entry which is preliminary data.</text>
</comment>
<dbReference type="PANTHER" id="PTHR33697:SF2">
    <property type="entry name" value="T17B22.17 PROTEIN"/>
    <property type="match status" value="1"/>
</dbReference>
<organism evidence="3 4">
    <name type="scientific">Linum tenue</name>
    <dbReference type="NCBI Taxonomy" id="586396"/>
    <lineage>
        <taxon>Eukaryota</taxon>
        <taxon>Viridiplantae</taxon>
        <taxon>Streptophyta</taxon>
        <taxon>Embryophyta</taxon>
        <taxon>Tracheophyta</taxon>
        <taxon>Spermatophyta</taxon>
        <taxon>Magnoliopsida</taxon>
        <taxon>eudicotyledons</taxon>
        <taxon>Gunneridae</taxon>
        <taxon>Pentapetalae</taxon>
        <taxon>rosids</taxon>
        <taxon>fabids</taxon>
        <taxon>Malpighiales</taxon>
        <taxon>Linaceae</taxon>
        <taxon>Linum</taxon>
    </lineage>
</organism>
<dbReference type="InterPro" id="IPR044679">
    <property type="entry name" value="PWWP2-like"/>
</dbReference>
<feature type="compositionally biased region" description="Low complexity" evidence="1">
    <location>
        <begin position="322"/>
        <end position="333"/>
    </location>
</feature>
<dbReference type="Gene3D" id="2.30.30.140">
    <property type="match status" value="1"/>
</dbReference>
<protein>
    <recommendedName>
        <fullName evidence="2">PWWP domain-containing protein</fullName>
    </recommendedName>
</protein>
<dbReference type="InterPro" id="IPR000313">
    <property type="entry name" value="PWWP_dom"/>
</dbReference>
<evidence type="ECO:0000313" key="3">
    <source>
        <dbReference type="EMBL" id="CAI0459537.1"/>
    </source>
</evidence>
<dbReference type="CDD" id="cd05162">
    <property type="entry name" value="PWWP"/>
    <property type="match status" value="1"/>
</dbReference>
<feature type="compositionally biased region" description="Low complexity" evidence="1">
    <location>
        <begin position="657"/>
        <end position="669"/>
    </location>
</feature>
<proteinExistence type="predicted"/>
<dbReference type="PANTHER" id="PTHR33697">
    <property type="entry name" value="T17B22.17 PROTEIN-RELATED"/>
    <property type="match status" value="1"/>
</dbReference>
<feature type="compositionally biased region" description="Acidic residues" evidence="1">
    <location>
        <begin position="481"/>
        <end position="491"/>
    </location>
</feature>
<feature type="compositionally biased region" description="Gly residues" evidence="1">
    <location>
        <begin position="732"/>
        <end position="747"/>
    </location>
</feature>
<keyword evidence="4" id="KW-1185">Reference proteome</keyword>
<dbReference type="EMBL" id="CAMGYJ010000008">
    <property type="protein sequence ID" value="CAI0459537.1"/>
    <property type="molecule type" value="Genomic_DNA"/>
</dbReference>
<sequence>MGSYEFGSLDAGGGLVWVRRRNGSWWPGKILCPDELAERNLTSPRTGTPVKLLGRDDASVDWYNLEKSKRVKAFRCGDFDECIEKAESSHVVPIKKREKYARREDAILHALELEKQLLKKQEKLGMAFDHSRRRSFVSIKKELGILYDDMGNDCGNPDLYQFRNRVDADSKDEAVSSPMHLLQMSEGNKTSLADDHSDEMPRMRDLRDVGLSTAHLKRKLSSFDFDHRSPENQVHANSALVTDNGVEQTGTLSYAKRSKLVYLPAECGELMDDKGLPSGQVKMCPINVSPSRFDENDGYPQQGSLNEGNSSSDFMEDVGHNSSESDSSESDFSATEPEMNDEVAVFSGCLSFLSSCLLCHFLIDGTLMLERFQCTFFHAGKETHAFRYGTIETQLDGLAGHGEDGTTSSEETDDSAFSGSMPPHYLEDHPYLASNETVSKWQLKGKRNTRHLTRTLDIGNGKFSHPYRTEGSTLGSYGVHDEDDDDDDDDEYGTRYFGSRKGRLDDDGFPYGLQYAQRSHRPNTIGQKLISWEDITWEESPAFRTFWKAGRGDHFSPFGGRGRSMLIDVDLKVKASYQKEAAVPIVSLRSKVDGRAIIGHPIQVEPLEHGSTDALLVSTSDHCSSETTVEHHDRKGVAASVLQQPSWRTARRTNNFRVPRPVSGQVPRVGGSGRRGLSGGGGVRKGSSGQVPWPMRKVGKKKAGGMLSSSQKTRMLSSIGFQQRKGGSSSSSGGGSSNSSEMGGGVIKGESSGLTMVACIPVKLVFSRLLEKINRPPSFGVK</sequence>
<feature type="domain" description="PWWP" evidence="2">
    <location>
        <begin position="12"/>
        <end position="67"/>
    </location>
</feature>
<feature type="compositionally biased region" description="Gly residues" evidence="1">
    <location>
        <begin position="670"/>
        <end position="684"/>
    </location>
</feature>
<feature type="region of interest" description="Disordered" evidence="1">
    <location>
        <begin position="397"/>
        <end position="421"/>
    </location>
</feature>
<dbReference type="AlphaFoldDB" id="A0AAV0NMD2"/>
<evidence type="ECO:0000313" key="4">
    <source>
        <dbReference type="Proteomes" id="UP001154282"/>
    </source>
</evidence>
<dbReference type="SUPFAM" id="SSF63748">
    <property type="entry name" value="Tudor/PWWP/MBT"/>
    <property type="match status" value="1"/>
</dbReference>